<gene>
    <name evidence="1" type="ORF">AWC02_18485</name>
</gene>
<evidence type="ECO:0000313" key="1">
    <source>
        <dbReference type="EMBL" id="ORV40466.1"/>
    </source>
</evidence>
<dbReference type="InterPro" id="IPR025859">
    <property type="entry name" value="AurF/CmlI"/>
</dbReference>
<comment type="caution">
    <text evidence="1">The sequence shown here is derived from an EMBL/GenBank/DDBJ whole genome shotgun (WGS) entry which is preliminary data.</text>
</comment>
<reference evidence="1 2" key="1">
    <citation type="submission" date="2016-01" db="EMBL/GenBank/DDBJ databases">
        <title>The new phylogeny of the genus Mycobacterium.</title>
        <authorList>
            <person name="Tarcisio F."/>
            <person name="Conor M."/>
            <person name="Antonella G."/>
            <person name="Elisabetta G."/>
            <person name="Giulia F.S."/>
            <person name="Sara T."/>
            <person name="Anna F."/>
            <person name="Clotilde B."/>
            <person name="Roberto B."/>
            <person name="Veronica D.S."/>
            <person name="Fabio R."/>
            <person name="Monica P."/>
            <person name="Olivier J."/>
            <person name="Enrico T."/>
            <person name="Nicola S."/>
        </authorList>
    </citation>
    <scope>NUCLEOTIDE SEQUENCE [LARGE SCALE GENOMIC DNA]</scope>
    <source>
        <strain evidence="1 2">ATCC 27353</strain>
    </source>
</reference>
<accession>A0A1X1T7C6</accession>
<dbReference type="AlphaFoldDB" id="A0A1X1T7C6"/>
<dbReference type="EMBL" id="LQOT01000073">
    <property type="protein sequence ID" value="ORV40466.1"/>
    <property type="molecule type" value="Genomic_DNA"/>
</dbReference>
<dbReference type="GO" id="GO:0016491">
    <property type="term" value="F:oxidoreductase activity"/>
    <property type="evidence" value="ECO:0007669"/>
    <property type="project" value="InterPro"/>
</dbReference>
<keyword evidence="2" id="KW-1185">Reference proteome</keyword>
<evidence type="ECO:0000313" key="2">
    <source>
        <dbReference type="Proteomes" id="UP000193465"/>
    </source>
</evidence>
<dbReference type="Gene3D" id="1.10.620.20">
    <property type="entry name" value="Ribonucleotide Reductase, subunit A"/>
    <property type="match status" value="1"/>
</dbReference>
<sequence>MTRAARARTPRTRAATDQDYAAMLAALSENSERHRFDPLTDLDWDAPEYAVCAQDPRWVLCDGPLARTAWYRRQPLTTQIAIGMWHQANIAKIALQFESMLIRGLVQYASRVPNGSPEHRYCLRETIEECHHVLMFQELVNRIGHDVPGMPRWMRRLSPVLPLYAGPFPNAFFFGVLAGEVPVDVIQTKALRSAGSAHPLVRAIMAVHVAEEARHICFADARLRQRVPHARWVNRVWMSIYVPVLMRVFARPIVLPPRAFYRHFGVPRSVRRQLRAGSAESRQELRDTFADIRMLCDDLGLMTMAGRLMWRVCGIGGPPSRYRGEPHRAQPATRITGN</sequence>
<organism evidence="1 2">
    <name type="scientific">Mycolicibacter engbaekii</name>
    <dbReference type="NCBI Taxonomy" id="188915"/>
    <lineage>
        <taxon>Bacteria</taxon>
        <taxon>Bacillati</taxon>
        <taxon>Actinomycetota</taxon>
        <taxon>Actinomycetes</taxon>
        <taxon>Mycobacteriales</taxon>
        <taxon>Mycobacteriaceae</taxon>
        <taxon>Mycolicibacter</taxon>
    </lineage>
</organism>
<dbReference type="Proteomes" id="UP000193465">
    <property type="component" value="Unassembled WGS sequence"/>
</dbReference>
<dbReference type="Pfam" id="PF11583">
    <property type="entry name" value="AurF"/>
    <property type="match status" value="1"/>
</dbReference>
<dbReference type="InterPro" id="IPR009078">
    <property type="entry name" value="Ferritin-like_SF"/>
</dbReference>
<dbReference type="STRING" id="188915.AWC02_18485"/>
<name>A0A1X1T7C6_9MYCO</name>
<dbReference type="InterPro" id="IPR012348">
    <property type="entry name" value="RNR-like"/>
</dbReference>
<protein>
    <recommendedName>
        <fullName evidence="3">Diiron oxygenase</fullName>
    </recommendedName>
</protein>
<proteinExistence type="predicted"/>
<dbReference type="SUPFAM" id="SSF47240">
    <property type="entry name" value="Ferritin-like"/>
    <property type="match status" value="1"/>
</dbReference>
<evidence type="ECO:0008006" key="3">
    <source>
        <dbReference type="Google" id="ProtNLM"/>
    </source>
</evidence>